<evidence type="ECO:0000313" key="3">
    <source>
        <dbReference type="Proteomes" id="UP001374535"/>
    </source>
</evidence>
<feature type="region of interest" description="Disordered" evidence="1">
    <location>
        <begin position="155"/>
        <end position="177"/>
    </location>
</feature>
<reference evidence="2 3" key="1">
    <citation type="journal article" date="2023" name="Life. Sci Alliance">
        <title>Evolutionary insights into 3D genome organization and epigenetic landscape of Vigna mungo.</title>
        <authorList>
            <person name="Junaid A."/>
            <person name="Singh B."/>
            <person name="Bhatia S."/>
        </authorList>
    </citation>
    <scope>NUCLEOTIDE SEQUENCE [LARGE SCALE GENOMIC DNA]</scope>
    <source>
        <strain evidence="2">Urdbean</strain>
    </source>
</reference>
<dbReference type="EMBL" id="CP144700">
    <property type="protein sequence ID" value="WVZ24100.1"/>
    <property type="molecule type" value="Genomic_DNA"/>
</dbReference>
<dbReference type="AlphaFoldDB" id="A0AAQ3PAL8"/>
<name>A0AAQ3PAL8_VIGMU</name>
<protein>
    <submittedName>
        <fullName evidence="2">Uncharacterized protein</fullName>
    </submittedName>
</protein>
<sequence length="177" mass="19647">MVILADKNRRKIPKRRNVKRLEQLPLIGSTITVQRKRNSLILRILLSKSQSTTKRNLSPYNAMPTVEATLFPVKVHGTTFPLRATVAAAHELGEDLDQGSATAQEGAVVTVSSDDAVLARDRGLHPHRNGLLPVVEMAEAADQLGLIEGVRRDLHPPHQRHVTEEREELRRRGLDGA</sequence>
<evidence type="ECO:0000313" key="2">
    <source>
        <dbReference type="EMBL" id="WVZ24100.1"/>
    </source>
</evidence>
<gene>
    <name evidence="2" type="ORF">V8G54_002644</name>
</gene>
<organism evidence="2 3">
    <name type="scientific">Vigna mungo</name>
    <name type="common">Black gram</name>
    <name type="synonym">Phaseolus mungo</name>
    <dbReference type="NCBI Taxonomy" id="3915"/>
    <lineage>
        <taxon>Eukaryota</taxon>
        <taxon>Viridiplantae</taxon>
        <taxon>Streptophyta</taxon>
        <taxon>Embryophyta</taxon>
        <taxon>Tracheophyta</taxon>
        <taxon>Spermatophyta</taxon>
        <taxon>Magnoliopsida</taxon>
        <taxon>eudicotyledons</taxon>
        <taxon>Gunneridae</taxon>
        <taxon>Pentapetalae</taxon>
        <taxon>rosids</taxon>
        <taxon>fabids</taxon>
        <taxon>Fabales</taxon>
        <taxon>Fabaceae</taxon>
        <taxon>Papilionoideae</taxon>
        <taxon>50 kb inversion clade</taxon>
        <taxon>NPAAA clade</taxon>
        <taxon>indigoferoid/millettioid clade</taxon>
        <taxon>Phaseoleae</taxon>
        <taxon>Vigna</taxon>
    </lineage>
</organism>
<accession>A0AAQ3PAL8</accession>
<dbReference type="Proteomes" id="UP001374535">
    <property type="component" value="Chromosome 1"/>
</dbReference>
<proteinExistence type="predicted"/>
<evidence type="ECO:0000256" key="1">
    <source>
        <dbReference type="SAM" id="MobiDB-lite"/>
    </source>
</evidence>
<keyword evidence="3" id="KW-1185">Reference proteome</keyword>